<feature type="compositionally biased region" description="Polar residues" evidence="1">
    <location>
        <begin position="492"/>
        <end position="506"/>
    </location>
</feature>
<dbReference type="CDD" id="cd04714">
    <property type="entry name" value="BAH_BAHCC1"/>
    <property type="match status" value="1"/>
</dbReference>
<feature type="compositionally biased region" description="Basic residues" evidence="1">
    <location>
        <begin position="1718"/>
        <end position="1735"/>
    </location>
</feature>
<reference evidence="3" key="1">
    <citation type="submission" date="2021-10" db="EMBL/GenBank/DDBJ databases">
        <title>Tropical sea cucumber genome reveals ecological adaptation and Cuvierian tubules defense mechanism.</title>
        <authorList>
            <person name="Chen T."/>
        </authorList>
    </citation>
    <scope>NUCLEOTIDE SEQUENCE</scope>
    <source>
        <strain evidence="3">Nanhai2018</strain>
        <tissue evidence="3">Muscle</tissue>
    </source>
</reference>
<evidence type="ECO:0000256" key="1">
    <source>
        <dbReference type="SAM" id="MobiDB-lite"/>
    </source>
</evidence>
<feature type="compositionally biased region" description="Low complexity" evidence="1">
    <location>
        <begin position="418"/>
        <end position="431"/>
    </location>
</feature>
<dbReference type="PANTHER" id="PTHR12505:SF24">
    <property type="entry name" value="PROTEIN WINGED EYE"/>
    <property type="match status" value="1"/>
</dbReference>
<dbReference type="Gene3D" id="2.30.30.140">
    <property type="match status" value="1"/>
</dbReference>
<name>A0A9Q1C398_HOLLE</name>
<feature type="compositionally biased region" description="Polar residues" evidence="1">
    <location>
        <begin position="319"/>
        <end position="334"/>
    </location>
</feature>
<feature type="compositionally biased region" description="Polar residues" evidence="1">
    <location>
        <begin position="1890"/>
        <end position="1906"/>
    </location>
</feature>
<sequence>METQLGPPTPNDSAQEKRKAKVPVARPSPAHGTTPTSTATPPVRSDAVLSPISADLPVGKTSATTGTTISSPETAGDGSKDDGGDLCSVEVTIGQLKTREADGKMAAIRPGFPTYPVTHSTFCPPYMPTVSSSAQTILTTNGLCASSAPLKCGPILPNSGNVKVGPDEAAVKHISPTLRVVSPNSVPVKKRSAFRAETDNSFMDRCIQKEGGVVSQTLPQVDCSRKIDNSKKVESEKIPSPEANEQQNISKQSKEEQNSTTYSSENKVDQRLKNDIDIIPTDYSGYKTTNNVLQAADDIDLTPSAKRSKLVQEEGATGLSHSENKNLTSGQVKQVSREGERTDASGNNLDKPVVWSPTGITTQVGKEEIKTTGNVDTRHNLVTTGVSDRKETSPVYLTNEASKVGPLKGTETAGGKTNASSNNSSDSSPKSLAGQLHGGTTPSSHSCYPPLYLPSTCQVTLGRESNRVHKDGSKVHATTFVPDLGEFIPGPASSTREPPSRGNKNGQLGGDSQAVKVSDSCTLKGNVQNNFKNGKENKKGSRHAGHVEHSPSKIPKKEGKRSPSGGVDRTISKMVSQSSGIKMAEASSKSDKRTESYGGVDVTRKVRDVGHVPMAKSPSAMKVGDLSIVTQHPYGYQPLLSVGGSPPGQKSLSPRDRKSNELRGTGSEMTDKHRQMIEWQMAAASQHGIFYEPHHMWSPTGFGASRTTMMTSHSSTVSTQESVLRSALLHGGQKHHGTNSHTTTAMTSPKMTAVEAPHKVEPSDVPKPKREEPKKSHTGKMNFTEIGSGRGTPNSKSSDSTSTRNPPVGIALVQQRQETERKTDSRGSTGSSHRDRSDERRHRDSSRTTFSPIAHRDSRGSDSHREHRSSSNPSQPSLVSHHNSNLAVTGGSPVGSHAQEYLAHHTPFPPFPPCYPRFPPGHASPSQPLWLPQPYTMPAAAHGSSSLSSTYQDVPLPGNVGIQGREGLSGRHVVMLPPHLSTADGALHGLGAWPSPYLLPSALHPQLSSLNPSLYAQFAHLPQGGSSMAQPLHILSGQSDSHPQMGSELHAILQQQEALFHWYRAAELHSRHSPFPAMSHGDSIHASSQQQGSDHSRKHSGGRKSAESKSDMDKKQLKSENREQDSCGRTSREVVEEKITHSAPPIMPAFPPVIPGPAMPLFYPPHPLPYLLDPTKGHMVPPHSSSPTAKVEKKDAGTSSHSPAGRPASRDRQKFPEAEVKGSDSSLKTACVQTLPPDNIGDTKKDGETKVKEDAGESEKVDQETVVGEAVMQEDTKVDIEIVTKETEDVHVEVEEVSNNPEPDEKVEVDSEQNSKCEEKDFQVPPQKENLSEKSSQVSAETTADTVDPSSEESKPPTTCDPGSETWLTNYSSCLDGQRRESLITSVMTTTQSVASKIDSMDQEQLAAIEGIALLSEVAEQKTFEAICKRKDEISEAPVESDGKVRSQGQSGTIETLSQERETDISTLQPPQDLSVSINTEEMKINKLVELQRKFKEKKKEYDKLQRKKEKKERVEKSSEETKKRGPGRPRKRKNSQRGKKNEDSPSEKRESQSNTLQSSADVLLEAAASLEEPVIPAKKKKKEKKEKKSKTKKEPVEDNIREDMSTCSMQSSADILLEAAASLEQPPPPPVSGKKKKKEKRDKKTKSKRESVGDVTPKEGKDSKKKKKKLSKKKDTEDVRDLQSEGKVKKKTKRSLSSSEVSWPSPSLSSLTSSSLTKKKVTSKSSEKKRKSSKIKTGILPNLPQTIDELPAPVGASLPMYGEQKSKSKQIKGGLSISHVYGDSSDSDDEGSSQSSSAMVPKGLALLVSSADLSSGHSTPVKKPVKKEKVLTKKQSKSKTEEKVMKKRPLSEEAATSVKKLKHSKKKDKLKLQKSLKKEKKVTKKVNQKPVTESIQTTGSGTTPTPKFDAESWSRRRSERIFLNDTSPQQSRDVSPLSKPSEGGKIKIKLSMGSPNKLKVETPAISPGLSNIGTVLDALKTDPFQMRKKFSRMSESDNEEEVGSDSESQDSKTKMKLKTKNSRDKLSMLYNEIDADSESSDSEAEDMPLSSFVDKPTEPAPRLCNLRKDDLNEGQRVLVPLDNLFYEGKIHPIRPPDVYGVILDRRRGNRPHVYSQEQILQEVIADVKPNSIKYLPEGTRICAYWSQQYNCLYPGTVVKGSPNPSGDKKLVTVEFDDGDSGRIPLSHVRMLPQDYPVISDLSISSIPLERRLRQRNTETSCNLDEMKDEDEDDDQDERTRGSFKNSGKMRKNKQLSQVGDDEVFLPNDAPVVKSPRGRKPKAKPPAKRTKALQSAPPVLTNQGGPVKKGRGRPRKIRPEDQVVGQPPKKGRPRKKPLSGSVTIAKKINKFYAGRKKATQSKLIKPTTGARPRGRPPGSKKGKKAKSQSCTVETETVFSSEILDPAQAAMLRYNGPDDSEDAGTIGESDIWSQDEEEVTPKKGKGSKNSKIAAFLPERQLWRWLGNATQRKGSKGKAKKVFYKAIVRGKEVIRVNECAVFLSTGRPHLPYVGRIESMWESWGGIMVVRVKWFYHPEETKGCAANHEGKMALYQSSHVDENDIQTISHKCEVIPREEYKLRAMGKIPKNSVIDNDDVYYLAGTYDPTTGRMSTFQ</sequence>
<feature type="region of interest" description="Disordered" evidence="1">
    <location>
        <begin position="1073"/>
        <end position="1148"/>
    </location>
</feature>
<dbReference type="InterPro" id="IPR048924">
    <property type="entry name" value="BAHCC1-like_Tudor"/>
</dbReference>
<dbReference type="InterPro" id="IPR017956">
    <property type="entry name" value="AT_hook_DNA-bd_motif"/>
</dbReference>
<feature type="compositionally biased region" description="Basic and acidic residues" evidence="1">
    <location>
        <begin position="756"/>
        <end position="775"/>
    </location>
</feature>
<feature type="region of interest" description="Disordered" evidence="1">
    <location>
        <begin position="1174"/>
        <end position="1265"/>
    </location>
</feature>
<feature type="region of interest" description="Disordered" evidence="1">
    <location>
        <begin position="481"/>
        <end position="599"/>
    </location>
</feature>
<feature type="region of interest" description="Disordered" evidence="1">
    <location>
        <begin position="1285"/>
        <end position="1366"/>
    </location>
</feature>
<feature type="compositionally biased region" description="Polar residues" evidence="1">
    <location>
        <begin position="791"/>
        <end position="805"/>
    </location>
</feature>
<feature type="compositionally biased region" description="Basic residues" evidence="1">
    <location>
        <begin position="1664"/>
        <end position="1673"/>
    </location>
</feature>
<feature type="compositionally biased region" description="Acidic residues" evidence="1">
    <location>
        <begin position="2227"/>
        <end position="2237"/>
    </location>
</feature>
<feature type="compositionally biased region" description="Basic residues" evidence="1">
    <location>
        <begin position="1525"/>
        <end position="1539"/>
    </location>
</feature>
<feature type="compositionally biased region" description="Basic residues" evidence="1">
    <location>
        <begin position="1634"/>
        <end position="1648"/>
    </location>
</feature>
<feature type="compositionally biased region" description="Acidic residues" evidence="1">
    <location>
        <begin position="1997"/>
        <end position="2009"/>
    </location>
</feature>
<protein>
    <submittedName>
        <fullName evidence="3">BAH and coiled-coil domain-containing protein 1</fullName>
    </submittedName>
</protein>
<feature type="compositionally biased region" description="Acidic residues" evidence="1">
    <location>
        <begin position="2035"/>
        <end position="2047"/>
    </location>
</feature>
<dbReference type="Pfam" id="PF01426">
    <property type="entry name" value="BAH"/>
    <property type="match status" value="1"/>
</dbReference>
<dbReference type="InterPro" id="IPR043151">
    <property type="entry name" value="BAH_sf"/>
</dbReference>
<feature type="compositionally biased region" description="Low complexity" evidence="1">
    <location>
        <begin position="1805"/>
        <end position="1823"/>
    </location>
</feature>
<feature type="compositionally biased region" description="Basic and acidic residues" evidence="1">
    <location>
        <begin position="854"/>
        <end position="869"/>
    </location>
</feature>
<keyword evidence="4" id="KW-1185">Reference proteome</keyword>
<feature type="compositionally biased region" description="Polar residues" evidence="1">
    <location>
        <begin position="61"/>
        <end position="73"/>
    </location>
</feature>
<feature type="region of interest" description="Disordered" evidence="1">
    <location>
        <begin position="640"/>
        <end position="670"/>
    </location>
</feature>
<feature type="compositionally biased region" description="Basic and acidic residues" evidence="1">
    <location>
        <begin position="1649"/>
        <end position="1663"/>
    </location>
</feature>
<feature type="compositionally biased region" description="Basic residues" evidence="1">
    <location>
        <begin position="2347"/>
        <end position="2359"/>
    </location>
</feature>
<feature type="region of interest" description="Disordered" evidence="1">
    <location>
        <begin position="2035"/>
        <end position="2057"/>
    </location>
</feature>
<feature type="compositionally biased region" description="Basic residues" evidence="1">
    <location>
        <begin position="2372"/>
        <end position="2386"/>
    </location>
</feature>
<proteinExistence type="predicted"/>
<feature type="compositionally biased region" description="Basic and acidic residues" evidence="1">
    <location>
        <begin position="1909"/>
        <end position="1923"/>
    </location>
</feature>
<feature type="compositionally biased region" description="Basic and acidic residues" evidence="1">
    <location>
        <begin position="225"/>
        <end position="239"/>
    </location>
</feature>
<feature type="region of interest" description="Disordered" evidence="1">
    <location>
        <begin position="308"/>
        <end position="449"/>
    </location>
</feature>
<feature type="compositionally biased region" description="Basic and acidic residues" evidence="1">
    <location>
        <begin position="1540"/>
        <end position="1552"/>
    </location>
</feature>
<dbReference type="OrthoDB" id="6426227at2759"/>
<organism evidence="3 4">
    <name type="scientific">Holothuria leucospilota</name>
    <name type="common">Black long sea cucumber</name>
    <name type="synonym">Mertensiothuria leucospilota</name>
    <dbReference type="NCBI Taxonomy" id="206669"/>
    <lineage>
        <taxon>Eukaryota</taxon>
        <taxon>Metazoa</taxon>
        <taxon>Echinodermata</taxon>
        <taxon>Eleutherozoa</taxon>
        <taxon>Echinozoa</taxon>
        <taxon>Holothuroidea</taxon>
        <taxon>Aspidochirotacea</taxon>
        <taxon>Aspidochirotida</taxon>
        <taxon>Holothuriidae</taxon>
        <taxon>Holothuria</taxon>
    </lineage>
</organism>
<feature type="compositionally biased region" description="Basic residues" evidence="1">
    <location>
        <begin position="1860"/>
        <end position="1888"/>
    </location>
</feature>
<dbReference type="SMART" id="SM00439">
    <property type="entry name" value="BAH"/>
    <property type="match status" value="1"/>
</dbReference>
<feature type="region of interest" description="Disordered" evidence="1">
    <location>
        <begin position="1"/>
        <end position="86"/>
    </location>
</feature>
<feature type="region of interest" description="Disordered" evidence="1">
    <location>
        <begin position="1432"/>
        <end position="1483"/>
    </location>
</feature>
<evidence type="ECO:0000259" key="2">
    <source>
        <dbReference type="PROSITE" id="PS51038"/>
    </source>
</evidence>
<feature type="region of interest" description="Disordered" evidence="1">
    <location>
        <begin position="225"/>
        <end position="268"/>
    </location>
</feature>
<dbReference type="Proteomes" id="UP001152320">
    <property type="component" value="Chromosome 8"/>
</dbReference>
<dbReference type="CDD" id="cd20469">
    <property type="entry name" value="Tudor_TNRC18"/>
    <property type="match status" value="1"/>
</dbReference>
<feature type="domain" description="BAH" evidence="2">
    <location>
        <begin position="2490"/>
        <end position="2614"/>
    </location>
</feature>
<dbReference type="InterPro" id="IPR052429">
    <property type="entry name" value="BAH_domain_protein"/>
</dbReference>
<feature type="region of interest" description="Disordered" evidence="1">
    <location>
        <begin position="1498"/>
        <end position="1951"/>
    </location>
</feature>
<dbReference type="SMART" id="SM00384">
    <property type="entry name" value="AT_hook"/>
    <property type="match status" value="3"/>
</dbReference>
<feature type="compositionally biased region" description="Basic and acidic residues" evidence="1">
    <location>
        <begin position="1285"/>
        <end position="1294"/>
    </location>
</feature>
<evidence type="ECO:0000313" key="3">
    <source>
        <dbReference type="EMBL" id="KAJ8037448.1"/>
    </source>
</evidence>
<feature type="compositionally biased region" description="Basic residues" evidence="1">
    <location>
        <begin position="1578"/>
        <end position="1592"/>
    </location>
</feature>
<dbReference type="PANTHER" id="PTHR12505">
    <property type="entry name" value="PHD FINGER TRANSCRIPTION FACTOR"/>
    <property type="match status" value="1"/>
</dbReference>
<feature type="compositionally biased region" description="Polar residues" evidence="1">
    <location>
        <begin position="1925"/>
        <end position="1934"/>
    </location>
</feature>
<feature type="compositionally biased region" description="Basic and acidic residues" evidence="1">
    <location>
        <begin position="1674"/>
        <end position="1688"/>
    </location>
</feature>
<feature type="compositionally biased region" description="Basic and acidic residues" evidence="1">
    <location>
        <begin position="533"/>
        <end position="561"/>
    </location>
</feature>
<feature type="compositionally biased region" description="Basic and acidic residues" evidence="1">
    <location>
        <begin position="1241"/>
        <end position="1263"/>
    </location>
</feature>
<feature type="compositionally biased region" description="Polar residues" evidence="1">
    <location>
        <begin position="1447"/>
        <end position="1457"/>
    </location>
</feature>
<feature type="compositionally biased region" description="Basic and acidic residues" evidence="1">
    <location>
        <begin position="1593"/>
        <end position="1605"/>
    </location>
</feature>
<dbReference type="InterPro" id="IPR001025">
    <property type="entry name" value="BAH_dom"/>
</dbReference>
<feature type="compositionally biased region" description="Basic and acidic residues" evidence="1">
    <location>
        <begin position="1104"/>
        <end position="1140"/>
    </location>
</feature>
<feature type="compositionally biased region" description="Polar residues" evidence="1">
    <location>
        <begin position="1223"/>
        <end position="1232"/>
    </location>
</feature>
<accession>A0A9Q1C398</accession>
<feature type="compositionally biased region" description="Low complexity" evidence="1">
    <location>
        <begin position="1696"/>
        <end position="1717"/>
    </location>
</feature>
<feature type="compositionally biased region" description="Basic and acidic residues" evidence="1">
    <location>
        <begin position="1208"/>
        <end position="1222"/>
    </location>
</feature>
<gene>
    <name evidence="3" type="ORF">HOLleu_18261</name>
</gene>
<feature type="compositionally biased region" description="Basic residues" evidence="1">
    <location>
        <begin position="2276"/>
        <end position="2291"/>
    </location>
</feature>
<feature type="compositionally biased region" description="Polar residues" evidence="1">
    <location>
        <begin position="1333"/>
        <end position="1349"/>
    </location>
</feature>
<feature type="compositionally biased region" description="Basic and acidic residues" evidence="1">
    <location>
        <begin position="832"/>
        <end position="846"/>
    </location>
</feature>
<dbReference type="GO" id="GO:0003677">
    <property type="term" value="F:DNA binding"/>
    <property type="evidence" value="ECO:0007669"/>
    <property type="project" value="InterPro"/>
</dbReference>
<dbReference type="PROSITE" id="PS51038">
    <property type="entry name" value="BAH"/>
    <property type="match status" value="1"/>
</dbReference>
<feature type="region of interest" description="Disordered" evidence="1">
    <location>
        <begin position="754"/>
        <end position="896"/>
    </location>
</feature>
<feature type="compositionally biased region" description="Polar residues" evidence="1">
    <location>
        <begin position="1465"/>
        <end position="1480"/>
    </location>
</feature>
<feature type="region of interest" description="Disordered" evidence="1">
    <location>
        <begin position="1992"/>
        <end position="2021"/>
    </location>
</feature>
<feature type="compositionally biased region" description="Basic and acidic residues" evidence="1">
    <location>
        <begin position="1512"/>
        <end position="1524"/>
    </location>
</feature>
<dbReference type="Pfam" id="PF24912">
    <property type="entry name" value="SH3_TNRC18"/>
    <property type="match status" value="1"/>
</dbReference>
<feature type="region of interest" description="Disordered" evidence="1">
    <location>
        <begin position="2415"/>
        <end position="2447"/>
    </location>
</feature>
<comment type="caution">
    <text evidence="3">The sequence shown here is derived from an EMBL/GenBank/DDBJ whole genome shotgun (WGS) entry which is preliminary data.</text>
</comment>
<feature type="compositionally biased region" description="Polar residues" evidence="1">
    <location>
        <begin position="31"/>
        <end position="40"/>
    </location>
</feature>
<feature type="region of interest" description="Disordered" evidence="1">
    <location>
        <begin position="2216"/>
        <end position="2392"/>
    </location>
</feature>
<evidence type="ECO:0000313" key="4">
    <source>
        <dbReference type="Proteomes" id="UP001152320"/>
    </source>
</evidence>
<dbReference type="GO" id="GO:0003682">
    <property type="term" value="F:chromatin binding"/>
    <property type="evidence" value="ECO:0007669"/>
    <property type="project" value="InterPro"/>
</dbReference>
<feature type="compositionally biased region" description="Polar residues" evidence="1">
    <location>
        <begin position="519"/>
        <end position="528"/>
    </location>
</feature>
<feature type="compositionally biased region" description="Polar residues" evidence="1">
    <location>
        <begin position="371"/>
        <end position="386"/>
    </location>
</feature>
<feature type="compositionally biased region" description="Low complexity" evidence="1">
    <location>
        <begin position="870"/>
        <end position="880"/>
    </location>
</feature>
<dbReference type="InterPro" id="IPR056841">
    <property type="entry name" value="TNRC18_BAHCC1-like_SH3"/>
</dbReference>
<feature type="compositionally biased region" description="Basic and acidic residues" evidence="1">
    <location>
        <begin position="1303"/>
        <end position="1322"/>
    </location>
</feature>
<dbReference type="EMBL" id="JAIZAY010000008">
    <property type="protein sequence ID" value="KAJ8037448.1"/>
    <property type="molecule type" value="Genomic_DNA"/>
</dbReference>
<dbReference type="Pfam" id="PF21744">
    <property type="entry name" value="BAHCC1-like_Tudor"/>
    <property type="match status" value="1"/>
</dbReference>
<dbReference type="Gene3D" id="2.30.30.490">
    <property type="match status" value="1"/>
</dbReference>